<dbReference type="Pfam" id="PF12698">
    <property type="entry name" value="ABC2_membrane_3"/>
    <property type="match status" value="1"/>
</dbReference>
<evidence type="ECO:0000256" key="9">
    <source>
        <dbReference type="SAM" id="Phobius"/>
    </source>
</evidence>
<dbReference type="PROSITE" id="PS51012">
    <property type="entry name" value="ABC_TM2"/>
    <property type="match status" value="1"/>
</dbReference>
<sequence length="492" mass="52678">MKIGAVAAKEFWGIVRQPQLLLLLLVGPVLIMVIFGLSLDVQSILQPRAIVVVEPESEGAELFEQYRYKFTDRTDFVGTTDDLDSAQQQLQRGEVDAVITMPSDPLESVARGEQAVMEVIYSTINPVFGTAVPRRSYGLLLSLNQSIVQEGITRNIGDVRSAQEQIDELNRQFENVDAAAEALASEEAQEETAELDESLAELEESLETLEDAPGETGDEASTTLEQVRETRELLEEVRAAQEAGAEEIKDQTGASELERTLADLQSSLAELPADASPQVLANPFRLEVENLAIPPGIVGFYTPGVLALLIQHIAVSLASLSVIRERLGGAYEFFEVSPLGAGELLAGKFLTYFGLVLGSNLAVAAVLTVFLGIPITGGVLTMALAMALVTGASLGIGFLVSALARSQLQAVQVSMLLLIASVLFAGFLFPLGDMKGPATGISYFLPAAYGIRSLQDIMLRGEGLSYFDLAGLLVIAAGCLALTRYLLGRKKT</sequence>
<keyword evidence="8" id="KW-0175">Coiled coil</keyword>
<feature type="transmembrane region" description="Helical" evidence="9">
    <location>
        <begin position="410"/>
        <end position="429"/>
    </location>
</feature>
<organism evidence="11">
    <name type="scientific">uncultured Rubrobacteraceae bacterium</name>
    <dbReference type="NCBI Taxonomy" id="349277"/>
    <lineage>
        <taxon>Bacteria</taxon>
        <taxon>Bacillati</taxon>
        <taxon>Actinomycetota</taxon>
        <taxon>Rubrobacteria</taxon>
        <taxon>Rubrobacterales</taxon>
        <taxon>Rubrobacteraceae</taxon>
        <taxon>environmental samples</taxon>
    </lineage>
</organism>
<feature type="transmembrane region" description="Helical" evidence="9">
    <location>
        <begin position="300"/>
        <end position="323"/>
    </location>
</feature>
<evidence type="ECO:0000256" key="1">
    <source>
        <dbReference type="ARBA" id="ARBA00004651"/>
    </source>
</evidence>
<evidence type="ECO:0000259" key="10">
    <source>
        <dbReference type="PROSITE" id="PS51012"/>
    </source>
</evidence>
<dbReference type="GO" id="GO:0005886">
    <property type="term" value="C:plasma membrane"/>
    <property type="evidence" value="ECO:0007669"/>
    <property type="project" value="UniProtKB-SubCell"/>
</dbReference>
<evidence type="ECO:0000256" key="7">
    <source>
        <dbReference type="ARBA" id="ARBA00023136"/>
    </source>
</evidence>
<feature type="domain" description="ABC transmembrane type-2" evidence="10">
    <location>
        <begin position="264"/>
        <end position="490"/>
    </location>
</feature>
<dbReference type="AlphaFoldDB" id="A0A6J4R208"/>
<proteinExistence type="inferred from homology"/>
<dbReference type="GO" id="GO:0140359">
    <property type="term" value="F:ABC-type transporter activity"/>
    <property type="evidence" value="ECO:0007669"/>
    <property type="project" value="InterPro"/>
</dbReference>
<keyword evidence="6 9" id="KW-1133">Transmembrane helix</keyword>
<evidence type="ECO:0000256" key="6">
    <source>
        <dbReference type="ARBA" id="ARBA00022989"/>
    </source>
</evidence>
<comment type="subcellular location">
    <subcellularLocation>
        <location evidence="1">Cell membrane</location>
        <topology evidence="1">Multi-pass membrane protein</topology>
    </subcellularLocation>
</comment>
<dbReference type="Gene3D" id="3.40.1710.10">
    <property type="entry name" value="abc type-2 transporter like domain"/>
    <property type="match status" value="1"/>
</dbReference>
<evidence type="ECO:0000313" key="11">
    <source>
        <dbReference type="EMBL" id="CAA9456752.1"/>
    </source>
</evidence>
<dbReference type="InterPro" id="IPR013525">
    <property type="entry name" value="ABC2_TM"/>
</dbReference>
<keyword evidence="7 9" id="KW-0472">Membrane</keyword>
<protein>
    <recommendedName>
        <fullName evidence="10">ABC transmembrane type-2 domain-containing protein</fullName>
    </recommendedName>
</protein>
<evidence type="ECO:0000256" key="4">
    <source>
        <dbReference type="ARBA" id="ARBA00022475"/>
    </source>
</evidence>
<dbReference type="InterPro" id="IPR051449">
    <property type="entry name" value="ABC-2_transporter_component"/>
</dbReference>
<keyword evidence="4" id="KW-1003">Cell membrane</keyword>
<evidence type="ECO:0000256" key="2">
    <source>
        <dbReference type="ARBA" id="ARBA00007783"/>
    </source>
</evidence>
<dbReference type="InterPro" id="IPR047817">
    <property type="entry name" value="ABC2_TM_bact-type"/>
</dbReference>
<comment type="similarity">
    <text evidence="2">Belongs to the ABC-2 integral membrane protein family.</text>
</comment>
<reference evidence="11" key="1">
    <citation type="submission" date="2020-02" db="EMBL/GenBank/DDBJ databases">
        <authorList>
            <person name="Meier V. D."/>
        </authorList>
    </citation>
    <scope>NUCLEOTIDE SEQUENCE</scope>
    <source>
        <strain evidence="11">AVDCRST_MAG14</strain>
    </source>
</reference>
<dbReference type="PANTHER" id="PTHR30294">
    <property type="entry name" value="MEMBRANE COMPONENT OF ABC TRANSPORTER YHHJ-RELATED"/>
    <property type="match status" value="1"/>
</dbReference>
<keyword evidence="5 9" id="KW-0812">Transmembrane</keyword>
<evidence type="ECO:0000256" key="3">
    <source>
        <dbReference type="ARBA" id="ARBA00022448"/>
    </source>
</evidence>
<dbReference type="PANTHER" id="PTHR30294:SF29">
    <property type="entry name" value="MULTIDRUG ABC TRANSPORTER PERMEASE YBHS-RELATED"/>
    <property type="match status" value="1"/>
</dbReference>
<feature type="transmembrane region" description="Helical" evidence="9">
    <location>
        <begin position="466"/>
        <end position="487"/>
    </location>
</feature>
<evidence type="ECO:0000256" key="8">
    <source>
        <dbReference type="SAM" id="Coils"/>
    </source>
</evidence>
<gene>
    <name evidence="11" type="ORF">AVDCRST_MAG14-1742</name>
</gene>
<feature type="coiled-coil region" evidence="8">
    <location>
        <begin position="152"/>
        <end position="212"/>
    </location>
</feature>
<feature type="transmembrane region" description="Helical" evidence="9">
    <location>
        <begin position="379"/>
        <end position="403"/>
    </location>
</feature>
<dbReference type="EMBL" id="CADCVG010000073">
    <property type="protein sequence ID" value="CAA9456752.1"/>
    <property type="molecule type" value="Genomic_DNA"/>
</dbReference>
<evidence type="ECO:0000256" key="5">
    <source>
        <dbReference type="ARBA" id="ARBA00022692"/>
    </source>
</evidence>
<name>A0A6J4R208_9ACTN</name>
<keyword evidence="3" id="KW-0813">Transport</keyword>
<feature type="transmembrane region" description="Helical" evidence="9">
    <location>
        <begin position="349"/>
        <end position="373"/>
    </location>
</feature>
<accession>A0A6J4R208</accession>
<feature type="transmembrane region" description="Helical" evidence="9">
    <location>
        <begin position="20"/>
        <end position="39"/>
    </location>
</feature>